<dbReference type="SUPFAM" id="SSF46934">
    <property type="entry name" value="UBA-like"/>
    <property type="match status" value="1"/>
</dbReference>
<keyword evidence="2 4" id="KW-0694">RNA-binding</keyword>
<proteinExistence type="inferred from homology"/>
<feature type="domain" description="NAC-A/B" evidence="6">
    <location>
        <begin position="7"/>
        <end position="75"/>
    </location>
</feature>
<evidence type="ECO:0000256" key="1">
    <source>
        <dbReference type="ARBA" id="ARBA00022448"/>
    </source>
</evidence>
<evidence type="ECO:0000256" key="3">
    <source>
        <dbReference type="ARBA" id="ARBA00022927"/>
    </source>
</evidence>
<name>A0A7J2S4L1_9EURY</name>
<keyword evidence="1 4" id="KW-0813">Transport</keyword>
<dbReference type="AlphaFoldDB" id="A0A7J2S4L1"/>
<dbReference type="SMART" id="SM01407">
    <property type="entry name" value="NAC"/>
    <property type="match status" value="1"/>
</dbReference>
<dbReference type="Proteomes" id="UP000885936">
    <property type="component" value="Unassembled WGS sequence"/>
</dbReference>
<evidence type="ECO:0000256" key="5">
    <source>
        <dbReference type="NCBIfam" id="TIGR00264"/>
    </source>
</evidence>
<dbReference type="InterPro" id="IPR002715">
    <property type="entry name" value="Nas_poly-pep-assoc_cplx_dom"/>
</dbReference>
<protein>
    <recommendedName>
        <fullName evidence="4 5">Nascent polypeptide-associated complex protein</fullName>
    </recommendedName>
</protein>
<dbReference type="NCBIfam" id="TIGR00264">
    <property type="entry name" value="archaeal-type nascent polypeptide-associated complex protein"/>
    <property type="match status" value="1"/>
</dbReference>
<dbReference type="GO" id="GO:0003723">
    <property type="term" value="F:RNA binding"/>
    <property type="evidence" value="ECO:0007669"/>
    <property type="project" value="UniProtKB-UniRule"/>
</dbReference>
<reference evidence="7" key="1">
    <citation type="journal article" date="2020" name="mSystems">
        <title>Genome- and Community-Level Interaction Insights into Carbon Utilization and Element Cycling Functions of Hydrothermarchaeota in Hydrothermal Sediment.</title>
        <authorList>
            <person name="Zhou Z."/>
            <person name="Liu Y."/>
            <person name="Xu W."/>
            <person name="Pan J."/>
            <person name="Luo Z.H."/>
            <person name="Li M."/>
        </authorList>
    </citation>
    <scope>NUCLEOTIDE SEQUENCE [LARGE SCALE GENOMIC DNA]</scope>
    <source>
        <strain evidence="7">HyVt-386</strain>
    </source>
</reference>
<dbReference type="Pfam" id="PF01849">
    <property type="entry name" value="NAC"/>
    <property type="match status" value="1"/>
</dbReference>
<comment type="subunit">
    <text evidence="4">Homodimer. Interacts with the ribosome. Binds ribosomal RNA.</text>
</comment>
<accession>A0A7J2S4L1</accession>
<sequence>MFPGMGGVNPRKMKQMMKQMGVSLDELEDVREVIIRMGDRELVFPEPTVMVMKAHGTTVYQLMGTPEERSCGPDISEEDLQIVMEKTGAGREEAREALESANGDLVEAIMKLGGE</sequence>
<dbReference type="InterPro" id="IPR005231">
    <property type="entry name" value="NAC_arc"/>
</dbReference>
<dbReference type="EMBL" id="DRIE01000108">
    <property type="protein sequence ID" value="HEC57510.1"/>
    <property type="molecule type" value="Genomic_DNA"/>
</dbReference>
<evidence type="ECO:0000259" key="6">
    <source>
        <dbReference type="PROSITE" id="PS51151"/>
    </source>
</evidence>
<dbReference type="InterPro" id="IPR009060">
    <property type="entry name" value="UBA-like_sf"/>
</dbReference>
<dbReference type="Gene3D" id="1.10.8.10">
    <property type="entry name" value="DNA helicase RuvA subunit, C-terminal domain"/>
    <property type="match status" value="1"/>
</dbReference>
<dbReference type="PROSITE" id="PS51151">
    <property type="entry name" value="NAC_AB"/>
    <property type="match status" value="1"/>
</dbReference>
<dbReference type="GO" id="GO:0015031">
    <property type="term" value="P:protein transport"/>
    <property type="evidence" value="ECO:0007669"/>
    <property type="project" value="UniProtKB-UniRule"/>
</dbReference>
<gene>
    <name evidence="4" type="primary">nac</name>
    <name evidence="7" type="ORF">ENI32_06485</name>
</gene>
<dbReference type="Gene3D" id="2.20.70.30">
    <property type="entry name" value="Nascent polypeptide-associated complex domain"/>
    <property type="match status" value="1"/>
</dbReference>
<organism evidence="7">
    <name type="scientific">Candidatus Syntropharchaeum butanivorans</name>
    <dbReference type="NCBI Taxonomy" id="1839936"/>
    <lineage>
        <taxon>Archaea</taxon>
        <taxon>Methanobacteriati</taxon>
        <taxon>Methanobacteriota</taxon>
        <taxon>Stenosarchaea group</taxon>
        <taxon>Methanomicrobia</taxon>
        <taxon>Methanosarcinales</taxon>
        <taxon>ANME-2 cluster</taxon>
        <taxon>Candidatus Syntropharchaeum</taxon>
    </lineage>
</organism>
<keyword evidence="3 4" id="KW-0653">Protein transport</keyword>
<comment type="similarity">
    <text evidence="4">Belongs to the NAC-alpha family.</text>
</comment>
<comment type="caution">
    <text evidence="7">The sequence shown here is derived from an EMBL/GenBank/DDBJ whole genome shotgun (WGS) entry which is preliminary data.</text>
</comment>
<dbReference type="InterPro" id="IPR038187">
    <property type="entry name" value="NAC_A/B_dom_sf"/>
</dbReference>
<dbReference type="CDD" id="cd14359">
    <property type="entry name" value="UBA_AeNAC"/>
    <property type="match status" value="1"/>
</dbReference>
<comment type="function">
    <text evidence="4">Contacts the emerging nascent chain on the ribosome.</text>
</comment>
<dbReference type="HAMAP" id="MF_00814">
    <property type="entry name" value="NAC_arch"/>
    <property type="match status" value="1"/>
</dbReference>
<evidence type="ECO:0000256" key="2">
    <source>
        <dbReference type="ARBA" id="ARBA00022884"/>
    </source>
</evidence>
<evidence type="ECO:0000313" key="7">
    <source>
        <dbReference type="EMBL" id="HEC57510.1"/>
    </source>
</evidence>
<evidence type="ECO:0000256" key="4">
    <source>
        <dbReference type="HAMAP-Rule" id="MF_00814"/>
    </source>
</evidence>